<comment type="caution">
    <text evidence="4">The sequence shown here is derived from an EMBL/GenBank/DDBJ whole genome shotgun (WGS) entry which is preliminary data.</text>
</comment>
<dbReference type="EMBL" id="LHUG01000005">
    <property type="protein sequence ID" value="PAB00874.1"/>
    <property type="molecule type" value="Genomic_DNA"/>
</dbReference>
<organism evidence="4 5">
    <name type="scientific">Enterococcus canintestini</name>
    <dbReference type="NCBI Taxonomy" id="317010"/>
    <lineage>
        <taxon>Bacteria</taxon>
        <taxon>Bacillati</taxon>
        <taxon>Bacillota</taxon>
        <taxon>Bacilli</taxon>
        <taxon>Lactobacillales</taxon>
        <taxon>Enterococcaceae</taxon>
        <taxon>Enterococcus</taxon>
    </lineage>
</organism>
<protein>
    <recommendedName>
        <fullName evidence="6">ECF transporter S component</fullName>
    </recommendedName>
</protein>
<evidence type="ECO:0000256" key="3">
    <source>
        <dbReference type="SAM" id="Phobius"/>
    </source>
</evidence>
<evidence type="ECO:0000313" key="5">
    <source>
        <dbReference type="Proteomes" id="UP000216797"/>
    </source>
</evidence>
<sequence>MRKKSSIQALVLVALFTALTVIGTTIKIPLPTGAFVHLGNAVLLLAVLLLGYLKGSLAGGLGFFIFDLLNGYATEAPYFILESFIVGAAAYGALLIFKKKPTAIWQVVVIGVVTAIAKLLMTQIKNMVMLLIAGADFQSAFAGALTKLPATLINVTLTVIIVALVYFPLKKALVTTMKRSFV</sequence>
<keyword evidence="1 3" id="KW-0812">Transmembrane</keyword>
<dbReference type="RefSeq" id="WP_095006490.1">
    <property type="nucleotide sequence ID" value="NZ_LHUG01000005.1"/>
</dbReference>
<accession>A0A267HRA8</accession>
<reference evidence="4 5" key="1">
    <citation type="submission" date="2015-08" db="EMBL/GenBank/DDBJ databases">
        <title>Enterococcus genome sequence.</title>
        <authorList>
            <person name="Acedo J.Z."/>
            <person name="Vederas J.C."/>
        </authorList>
    </citation>
    <scope>NUCLEOTIDE SEQUENCE [LARGE SCALE GENOMIC DNA]</scope>
    <source>
        <strain evidence="4 5">49</strain>
    </source>
</reference>
<keyword evidence="2 3" id="KW-1133">Transmembrane helix</keyword>
<keyword evidence="3" id="KW-0472">Membrane</keyword>
<feature type="transmembrane region" description="Helical" evidence="3">
    <location>
        <begin position="128"/>
        <end position="145"/>
    </location>
</feature>
<dbReference type="PANTHER" id="PTHR37815">
    <property type="entry name" value="UPF0397 PROTEIN BC_2624-RELATED"/>
    <property type="match status" value="1"/>
</dbReference>
<evidence type="ECO:0008006" key="6">
    <source>
        <dbReference type="Google" id="ProtNLM"/>
    </source>
</evidence>
<feature type="transmembrane region" description="Helical" evidence="3">
    <location>
        <begin position="103"/>
        <end position="121"/>
    </location>
</feature>
<feature type="transmembrane region" description="Helical" evidence="3">
    <location>
        <begin position="151"/>
        <end position="169"/>
    </location>
</feature>
<dbReference type="InterPro" id="IPR009825">
    <property type="entry name" value="ECF_substrate-spec-like"/>
</dbReference>
<evidence type="ECO:0000256" key="2">
    <source>
        <dbReference type="ARBA" id="ARBA00022989"/>
    </source>
</evidence>
<gene>
    <name evidence="4" type="ORF">AKL21_06365</name>
</gene>
<dbReference type="Gene3D" id="1.10.1760.20">
    <property type="match status" value="1"/>
</dbReference>
<dbReference type="PANTHER" id="PTHR37815:SF3">
    <property type="entry name" value="UPF0397 PROTEIN SPR0429"/>
    <property type="match status" value="1"/>
</dbReference>
<dbReference type="AlphaFoldDB" id="A0A267HRA8"/>
<proteinExistence type="predicted"/>
<feature type="transmembrane region" description="Helical" evidence="3">
    <location>
        <begin position="42"/>
        <end position="66"/>
    </location>
</feature>
<dbReference type="Proteomes" id="UP000216797">
    <property type="component" value="Unassembled WGS sequence"/>
</dbReference>
<evidence type="ECO:0000313" key="4">
    <source>
        <dbReference type="EMBL" id="PAB00874.1"/>
    </source>
</evidence>
<name>A0A267HRA8_9ENTE</name>
<feature type="transmembrane region" description="Helical" evidence="3">
    <location>
        <begin position="78"/>
        <end position="97"/>
    </location>
</feature>
<evidence type="ECO:0000256" key="1">
    <source>
        <dbReference type="ARBA" id="ARBA00022692"/>
    </source>
</evidence>
<keyword evidence="5" id="KW-1185">Reference proteome</keyword>
<dbReference type="Pfam" id="PF07155">
    <property type="entry name" value="ECF-ribofla_trS"/>
    <property type="match status" value="1"/>
</dbReference>
<dbReference type="GO" id="GO:0016020">
    <property type="term" value="C:membrane"/>
    <property type="evidence" value="ECO:0007669"/>
    <property type="project" value="InterPro"/>
</dbReference>